<name>A0A9P6YCR3_RHIOR</name>
<proteinExistence type="predicted"/>
<evidence type="ECO:0000313" key="3">
    <source>
        <dbReference type="Proteomes" id="UP000717996"/>
    </source>
</evidence>
<feature type="region of interest" description="Disordered" evidence="1">
    <location>
        <begin position="104"/>
        <end position="144"/>
    </location>
</feature>
<comment type="caution">
    <text evidence="2">The sequence shown here is derived from an EMBL/GenBank/DDBJ whole genome shotgun (WGS) entry which is preliminary data.</text>
</comment>
<evidence type="ECO:0000313" key="2">
    <source>
        <dbReference type="EMBL" id="KAG1544275.1"/>
    </source>
</evidence>
<accession>A0A9P6YCR3</accession>
<protein>
    <submittedName>
        <fullName evidence="2">Uncharacterized protein</fullName>
    </submittedName>
</protein>
<evidence type="ECO:0000256" key="1">
    <source>
        <dbReference type="SAM" id="MobiDB-lite"/>
    </source>
</evidence>
<gene>
    <name evidence="2" type="ORF">G6F51_006162</name>
</gene>
<feature type="compositionally biased region" description="Low complexity" evidence="1">
    <location>
        <begin position="112"/>
        <end position="132"/>
    </location>
</feature>
<dbReference type="EMBL" id="JAANIT010000814">
    <property type="protein sequence ID" value="KAG1544275.1"/>
    <property type="molecule type" value="Genomic_DNA"/>
</dbReference>
<dbReference type="Proteomes" id="UP000717996">
    <property type="component" value="Unassembled WGS sequence"/>
</dbReference>
<sequence>MATIVESRASYSAFVDQLIKEETPVVIDGHSSSSSSSKPIIERTLNTPDTQYVSNEVFDISDISSETDNDTKARSMDELYVMETHLQEALAAISNSFWVNCNMGPSSTTISPDGPDGPDVVPMSEYLKQMSKSSKKSRGQSSRY</sequence>
<dbReference type="AlphaFoldDB" id="A0A9P6YCR3"/>
<reference evidence="2" key="1">
    <citation type="journal article" date="2020" name="Microb. Genom.">
        <title>Genetic diversity of clinical and environmental Mucorales isolates obtained from an investigation of mucormycosis cases among solid organ transplant recipients.</title>
        <authorList>
            <person name="Nguyen M.H."/>
            <person name="Kaul D."/>
            <person name="Muto C."/>
            <person name="Cheng S.J."/>
            <person name="Richter R.A."/>
            <person name="Bruno V.M."/>
            <person name="Liu G."/>
            <person name="Beyhan S."/>
            <person name="Sundermann A.J."/>
            <person name="Mounaud S."/>
            <person name="Pasculle A.W."/>
            <person name="Nierman W.C."/>
            <person name="Driscoll E."/>
            <person name="Cumbie R."/>
            <person name="Clancy C.J."/>
            <person name="Dupont C.L."/>
        </authorList>
    </citation>
    <scope>NUCLEOTIDE SEQUENCE</scope>
    <source>
        <strain evidence="2">GL16</strain>
    </source>
</reference>
<organism evidence="2 3">
    <name type="scientific">Rhizopus oryzae</name>
    <name type="common">Mucormycosis agent</name>
    <name type="synonym">Rhizopus arrhizus var. delemar</name>
    <dbReference type="NCBI Taxonomy" id="64495"/>
    <lineage>
        <taxon>Eukaryota</taxon>
        <taxon>Fungi</taxon>
        <taxon>Fungi incertae sedis</taxon>
        <taxon>Mucoromycota</taxon>
        <taxon>Mucoromycotina</taxon>
        <taxon>Mucoromycetes</taxon>
        <taxon>Mucorales</taxon>
        <taxon>Mucorineae</taxon>
        <taxon>Rhizopodaceae</taxon>
        <taxon>Rhizopus</taxon>
    </lineage>
</organism>